<protein>
    <submittedName>
        <fullName evidence="1">ORF 3</fullName>
    </submittedName>
</protein>
<reference evidence="1" key="1">
    <citation type="journal article" date="2017" name="Genome Announc.">
        <title>Complete genome sequence of a new maize-associated rhabdovirus.</title>
        <authorList>
            <person name="Stewart L.R."/>
            <person name="Willie K.J."/>
        </authorList>
    </citation>
    <scope>NUCLEOTIDE SEQUENCE [LARGE SCALE GENOMIC DNA]</scope>
    <source>
        <strain evidence="1">Peru</strain>
    </source>
</reference>
<dbReference type="Proteomes" id="UP000500983">
    <property type="component" value="Segment"/>
</dbReference>
<accession>A0A1X9Y2V7</accession>
<name>A0A1X9Y2V7_9RHAB</name>
<evidence type="ECO:0000313" key="2">
    <source>
        <dbReference type="Proteomes" id="UP000500983"/>
    </source>
</evidence>
<evidence type="ECO:0000313" key="1">
    <source>
        <dbReference type="EMBL" id="ARS22492.1"/>
    </source>
</evidence>
<proteinExistence type="predicted"/>
<dbReference type="EMBL" id="KY965147">
    <property type="protein sequence ID" value="ARS22492.1"/>
    <property type="molecule type" value="Viral_cRNA"/>
</dbReference>
<sequence length="169" mass="18797">MASLGKTIGGRPGKIKIRHQMICPTIELKTVPGMFSCLIPNFEYTSLMGITCKYTPLMCNSSYGEVKIIVRDVRMSANDILIEHSIPTNEKKVFLISGFECTLTEDCCPVALEIFQELEGLNFEAAVGILEIFPTFKASNYPHVGKVTYVKELSTIAGKKFGGMRIEYE</sequence>
<keyword evidence="2" id="KW-1185">Reference proteome</keyword>
<dbReference type="RefSeq" id="YP_010796355.1">
    <property type="nucleotide sequence ID" value="NC_075997.1"/>
</dbReference>
<organism evidence="1">
    <name type="scientific">Maize associated rhabdovirus</name>
    <dbReference type="NCBI Taxonomy" id="2003308"/>
    <lineage>
        <taxon>Viruses</taxon>
        <taxon>Riboviria</taxon>
        <taxon>Orthornavirae</taxon>
        <taxon>Negarnaviricota</taxon>
        <taxon>Haploviricotina</taxon>
        <taxon>Monjiviricetes</taxon>
        <taxon>Mononegavirales</taxon>
        <taxon>Rhabdoviridae</taxon>
    </lineage>
</organism>
<dbReference type="KEGG" id="vg:80533817"/>
<dbReference type="GeneID" id="80533817"/>